<dbReference type="AlphaFoldDB" id="A0A844HLG0"/>
<evidence type="ECO:0000256" key="1">
    <source>
        <dbReference type="SAM" id="Coils"/>
    </source>
</evidence>
<reference evidence="3 4" key="1">
    <citation type="submission" date="2019-11" db="EMBL/GenBank/DDBJ databases">
        <authorList>
            <person name="Dong K."/>
        </authorList>
    </citation>
    <scope>NUCLEOTIDE SEQUENCE [LARGE SCALE GENOMIC DNA]</scope>
    <source>
        <strain evidence="3 4">NBRC 112902</strain>
    </source>
</reference>
<evidence type="ECO:0000313" key="3">
    <source>
        <dbReference type="EMBL" id="MTH61103.1"/>
    </source>
</evidence>
<accession>A0A844HLG0</accession>
<evidence type="ECO:0000313" key="4">
    <source>
        <dbReference type="Proteomes" id="UP000449846"/>
    </source>
</evidence>
<protein>
    <submittedName>
        <fullName evidence="3">Uncharacterized protein</fullName>
    </submittedName>
</protein>
<sequence>MTQTEAQFDANPLLDSFATRVARSQVEQGGQWGVLTDELIAIIHDTLKSTLGNGLLKKATIKNNIGKLKLPVAFRRGQRAFQTAVVVARAGELLYIGMPMDADYALIRKGLLRHCAPGFDAAFAKAKEDRPRRPPRKAPPAPVEEAVNAPTEAVVEEVVAATPPVRLQLVTPENVVVAPEADPEDFVSEDLATVSGLIRMHMKGTEAYHGTLTKNIVTVLGEDRITLRGKVALVSPVVFENLAMPSLRDPLFHIKARDSHHHMMLASGRIAPTTPMPTTQPFVALDVVQWLPVQSIISSAAHCAQEVEKLNSRVVVLEEQNAALRQSIHALTGLAAA</sequence>
<organism evidence="3 4">
    <name type="scientific">Paracoccus litorisediminis</name>
    <dbReference type="NCBI Taxonomy" id="2006130"/>
    <lineage>
        <taxon>Bacteria</taxon>
        <taxon>Pseudomonadati</taxon>
        <taxon>Pseudomonadota</taxon>
        <taxon>Alphaproteobacteria</taxon>
        <taxon>Rhodobacterales</taxon>
        <taxon>Paracoccaceae</taxon>
        <taxon>Paracoccus</taxon>
    </lineage>
</organism>
<proteinExistence type="predicted"/>
<feature type="coiled-coil region" evidence="1">
    <location>
        <begin position="300"/>
        <end position="327"/>
    </location>
</feature>
<feature type="region of interest" description="Disordered" evidence="2">
    <location>
        <begin position="126"/>
        <end position="147"/>
    </location>
</feature>
<evidence type="ECO:0000256" key="2">
    <source>
        <dbReference type="SAM" id="MobiDB-lite"/>
    </source>
</evidence>
<keyword evidence="4" id="KW-1185">Reference proteome</keyword>
<dbReference type="RefSeq" id="WP_155041046.1">
    <property type="nucleotide sequence ID" value="NZ_WMIG01000013.1"/>
</dbReference>
<dbReference type="EMBL" id="WMIG01000013">
    <property type="protein sequence ID" value="MTH61103.1"/>
    <property type="molecule type" value="Genomic_DNA"/>
</dbReference>
<gene>
    <name evidence="3" type="ORF">GL300_17990</name>
</gene>
<dbReference type="Proteomes" id="UP000449846">
    <property type="component" value="Unassembled WGS sequence"/>
</dbReference>
<comment type="caution">
    <text evidence="3">The sequence shown here is derived from an EMBL/GenBank/DDBJ whole genome shotgun (WGS) entry which is preliminary data.</text>
</comment>
<keyword evidence="1" id="KW-0175">Coiled coil</keyword>
<name>A0A844HLG0_9RHOB</name>